<feature type="region of interest" description="Disordered" evidence="1">
    <location>
        <begin position="1"/>
        <end position="29"/>
    </location>
</feature>
<dbReference type="PANTHER" id="PTHR15032:SF36">
    <property type="entry name" value="METALLO-BETA-LACTAMASE DOMAIN-CONTAINING PROTEIN"/>
    <property type="match status" value="1"/>
</dbReference>
<dbReference type="Pfam" id="PF12706">
    <property type="entry name" value="Lactamase_B_2"/>
    <property type="match status" value="1"/>
</dbReference>
<dbReference type="GO" id="GO:0005737">
    <property type="term" value="C:cytoplasm"/>
    <property type="evidence" value="ECO:0007669"/>
    <property type="project" value="TreeGrafter"/>
</dbReference>
<evidence type="ECO:0000313" key="3">
    <source>
        <dbReference type="EMBL" id="MTB96318.1"/>
    </source>
</evidence>
<gene>
    <name evidence="3" type="ORF">GGQ22_14670</name>
</gene>
<dbReference type="Proteomes" id="UP000433406">
    <property type="component" value="Unassembled WGS sequence"/>
</dbReference>
<accession>A0A6I3JE86</accession>
<name>A0A6I3JE86_9ACTN</name>
<dbReference type="InterPro" id="IPR036866">
    <property type="entry name" value="RibonucZ/Hydroxyglut_hydro"/>
</dbReference>
<dbReference type="InterPro" id="IPR001279">
    <property type="entry name" value="Metallo-B-lactamas"/>
</dbReference>
<feature type="compositionally biased region" description="Basic residues" evidence="1">
    <location>
        <begin position="1"/>
        <end position="15"/>
    </location>
</feature>
<comment type="caution">
    <text evidence="3">The sequence shown here is derived from an EMBL/GenBank/DDBJ whole genome shotgun (WGS) entry which is preliminary data.</text>
</comment>
<sequence>MGRPRRPRRRPRRPGAARDAGRPARPARAAPVTALAVTWWGHASATVELAGLRVATDPLHVRRLLHLVRHGPLPAAPAYVADLVVLSHLHLDHLHVPTLRRMAPGSVVLVPRGGESLVPPGHDVRPVVPGEEVVAAGARVQVLPADHDGRRLPGSSLRGPALGFRIEHREVSLWYPGDTGPRQDLAGVGAVDLALVPVGGWGPTLGAGHLDPDQAAAAVTEVGARWAVPVHWGTFWPAGLRRLDRRTHERLFITPGARFAAALGPGPPAPVVLAPGERVQL</sequence>
<dbReference type="PANTHER" id="PTHR15032">
    <property type="entry name" value="N-ACYL-PHOSPHATIDYLETHANOLAMINE-HYDROLYZING PHOSPHOLIPASE D"/>
    <property type="match status" value="1"/>
</dbReference>
<keyword evidence="4" id="KW-1185">Reference proteome</keyword>
<reference evidence="3 4" key="1">
    <citation type="submission" date="2019-10" db="EMBL/GenBank/DDBJ databases">
        <title>Nocardioides novel species isolated from the excrement of Marmot.</title>
        <authorList>
            <person name="Zhang G."/>
        </authorList>
    </citation>
    <scope>NUCLEOTIDE SEQUENCE [LARGE SCALE GENOMIC DNA]</scope>
    <source>
        <strain evidence="4">zg-579</strain>
    </source>
</reference>
<dbReference type="EMBL" id="WLCI01000015">
    <property type="protein sequence ID" value="MTB96318.1"/>
    <property type="molecule type" value="Genomic_DNA"/>
</dbReference>
<evidence type="ECO:0000259" key="2">
    <source>
        <dbReference type="Pfam" id="PF12706"/>
    </source>
</evidence>
<dbReference type="AlphaFoldDB" id="A0A6I3JE86"/>
<proteinExistence type="predicted"/>
<organism evidence="3 4">
    <name type="scientific">Nocardioides marmotae</name>
    <dbReference type="NCBI Taxonomy" id="2663857"/>
    <lineage>
        <taxon>Bacteria</taxon>
        <taxon>Bacillati</taxon>
        <taxon>Actinomycetota</taxon>
        <taxon>Actinomycetes</taxon>
        <taxon>Propionibacteriales</taxon>
        <taxon>Nocardioidaceae</taxon>
        <taxon>Nocardioides</taxon>
    </lineage>
</organism>
<dbReference type="Gene3D" id="3.60.15.10">
    <property type="entry name" value="Ribonuclease Z/Hydroxyacylglutathione hydrolase-like"/>
    <property type="match status" value="1"/>
</dbReference>
<keyword evidence="3" id="KW-0378">Hydrolase</keyword>
<evidence type="ECO:0000256" key="1">
    <source>
        <dbReference type="SAM" id="MobiDB-lite"/>
    </source>
</evidence>
<dbReference type="SUPFAM" id="SSF56281">
    <property type="entry name" value="Metallo-hydrolase/oxidoreductase"/>
    <property type="match status" value="1"/>
</dbReference>
<evidence type="ECO:0000313" key="4">
    <source>
        <dbReference type="Proteomes" id="UP000433406"/>
    </source>
</evidence>
<protein>
    <submittedName>
        <fullName evidence="3">MBL fold metallo-hydrolase</fullName>
    </submittedName>
</protein>
<feature type="domain" description="Metallo-beta-lactamase" evidence="2">
    <location>
        <begin position="71"/>
        <end position="232"/>
    </location>
</feature>
<dbReference type="GO" id="GO:0016787">
    <property type="term" value="F:hydrolase activity"/>
    <property type="evidence" value="ECO:0007669"/>
    <property type="project" value="UniProtKB-KW"/>
</dbReference>